<dbReference type="Proteomes" id="UP001054945">
    <property type="component" value="Unassembled WGS sequence"/>
</dbReference>
<name>A0AAV4NH09_CAEEX</name>
<reference evidence="1 2" key="1">
    <citation type="submission" date="2021-06" db="EMBL/GenBank/DDBJ databases">
        <title>Caerostris extrusa draft genome.</title>
        <authorList>
            <person name="Kono N."/>
            <person name="Arakawa K."/>
        </authorList>
    </citation>
    <scope>NUCLEOTIDE SEQUENCE [LARGE SCALE GENOMIC DNA]</scope>
</reference>
<protein>
    <submittedName>
        <fullName evidence="1">Uncharacterized protein</fullName>
    </submittedName>
</protein>
<accession>A0AAV4NH09</accession>
<gene>
    <name evidence="1" type="primary">AVEN_111618_1</name>
    <name evidence="1" type="ORF">CEXT_554471</name>
</gene>
<dbReference type="AlphaFoldDB" id="A0AAV4NH09"/>
<keyword evidence="2" id="KW-1185">Reference proteome</keyword>
<dbReference type="EMBL" id="BPLR01003351">
    <property type="protein sequence ID" value="GIX83610.1"/>
    <property type="molecule type" value="Genomic_DNA"/>
</dbReference>
<organism evidence="1 2">
    <name type="scientific">Caerostris extrusa</name>
    <name type="common">Bark spider</name>
    <name type="synonym">Caerostris bankana</name>
    <dbReference type="NCBI Taxonomy" id="172846"/>
    <lineage>
        <taxon>Eukaryota</taxon>
        <taxon>Metazoa</taxon>
        <taxon>Ecdysozoa</taxon>
        <taxon>Arthropoda</taxon>
        <taxon>Chelicerata</taxon>
        <taxon>Arachnida</taxon>
        <taxon>Araneae</taxon>
        <taxon>Araneomorphae</taxon>
        <taxon>Entelegynae</taxon>
        <taxon>Araneoidea</taxon>
        <taxon>Araneidae</taxon>
        <taxon>Caerostris</taxon>
    </lineage>
</organism>
<comment type="caution">
    <text evidence="1">The sequence shown here is derived from an EMBL/GenBank/DDBJ whole genome shotgun (WGS) entry which is preliminary data.</text>
</comment>
<evidence type="ECO:0000313" key="2">
    <source>
        <dbReference type="Proteomes" id="UP001054945"/>
    </source>
</evidence>
<sequence length="131" mass="14519">MMRREDNPCPFALCIRRALKGEGIISSDYESSNESPVSSENNDLLSVDDHLSKSLAVQTVNQDLSRCTLCGGKTKHGVTMEGPARSPNMEDVTPTVQDTSEIYRKSFTVKWIEAFLFVSVRCKKGNVGFVN</sequence>
<evidence type="ECO:0000313" key="1">
    <source>
        <dbReference type="EMBL" id="GIX83610.1"/>
    </source>
</evidence>
<proteinExistence type="predicted"/>